<evidence type="ECO:0000313" key="5">
    <source>
        <dbReference type="EMBL" id="EUJ38381.1"/>
    </source>
</evidence>
<dbReference type="EMBL" id="AODH01000036">
    <property type="protein sequence ID" value="EUJ38381.1"/>
    <property type="molecule type" value="Genomic_DNA"/>
</dbReference>
<dbReference type="PANTHER" id="PTHR42756:SF1">
    <property type="entry name" value="TRANSCRIPTIONAL REPRESSOR OF EMRAB OPERON"/>
    <property type="match status" value="1"/>
</dbReference>
<evidence type="ECO:0000256" key="3">
    <source>
        <dbReference type="ARBA" id="ARBA00023163"/>
    </source>
</evidence>
<evidence type="ECO:0000313" key="6">
    <source>
        <dbReference type="Proteomes" id="UP000019243"/>
    </source>
</evidence>
<keyword evidence="1" id="KW-0805">Transcription regulation</keyword>
<dbReference type="Gene3D" id="1.10.10.10">
    <property type="entry name" value="Winged helix-like DNA-binding domain superfamily/Winged helix DNA-binding domain"/>
    <property type="match status" value="1"/>
</dbReference>
<dbReference type="SUPFAM" id="SSF46785">
    <property type="entry name" value="Winged helix' DNA-binding domain"/>
    <property type="match status" value="1"/>
</dbReference>
<keyword evidence="2" id="KW-0238">DNA-binding</keyword>
<dbReference type="PRINTS" id="PR00598">
    <property type="entry name" value="HTHMARR"/>
</dbReference>
<protein>
    <submittedName>
        <fullName evidence="5">MarR family transcriptional regulator</fullName>
    </submittedName>
</protein>
<dbReference type="PANTHER" id="PTHR42756">
    <property type="entry name" value="TRANSCRIPTIONAL REGULATOR, MARR"/>
    <property type="match status" value="1"/>
</dbReference>
<dbReference type="GO" id="GO:0003700">
    <property type="term" value="F:DNA-binding transcription factor activity"/>
    <property type="evidence" value="ECO:0007669"/>
    <property type="project" value="InterPro"/>
</dbReference>
<dbReference type="InterPro" id="IPR036390">
    <property type="entry name" value="WH_DNA-bd_sf"/>
</dbReference>
<evidence type="ECO:0000259" key="4">
    <source>
        <dbReference type="PROSITE" id="PS50995"/>
    </source>
</evidence>
<dbReference type="InterPro" id="IPR000835">
    <property type="entry name" value="HTH_MarR-typ"/>
</dbReference>
<dbReference type="STRING" id="1265861.BCAMP_08946"/>
<organism evidence="5 6">
    <name type="scientific">Brochothrix campestris FSL F6-1037</name>
    <dbReference type="NCBI Taxonomy" id="1265861"/>
    <lineage>
        <taxon>Bacteria</taxon>
        <taxon>Bacillati</taxon>
        <taxon>Bacillota</taxon>
        <taxon>Bacilli</taxon>
        <taxon>Bacillales</taxon>
        <taxon>Listeriaceae</taxon>
        <taxon>Brochothrix</taxon>
    </lineage>
</organism>
<accession>W7CRM9</accession>
<dbReference type="PATRIC" id="fig|1265861.3.peg.1755"/>
<keyword evidence="6" id="KW-1185">Reference proteome</keyword>
<dbReference type="CDD" id="cd00090">
    <property type="entry name" value="HTH_ARSR"/>
    <property type="match status" value="1"/>
</dbReference>
<dbReference type="Pfam" id="PF01047">
    <property type="entry name" value="MarR"/>
    <property type="match status" value="1"/>
</dbReference>
<evidence type="ECO:0000256" key="2">
    <source>
        <dbReference type="ARBA" id="ARBA00023125"/>
    </source>
</evidence>
<dbReference type="GO" id="GO:0003677">
    <property type="term" value="F:DNA binding"/>
    <property type="evidence" value="ECO:0007669"/>
    <property type="project" value="UniProtKB-KW"/>
</dbReference>
<gene>
    <name evidence="5" type="ORF">BCAMP_08946</name>
</gene>
<proteinExistence type="predicted"/>
<sequence length="151" mass="17479">MEKNTIGSLIWLRLIRFTHISNQLSNDFLKPFGLTTAQFDVLVQIQVYKSLTQSELAQKATVTQGGISRMLSRLEKEGFIRKTQDWKTKYITLTALGEDIVNKAMPHQLAFQSSFFEEALTVEEQKTMYRLMTKVHKNSLKKREYSEINTA</sequence>
<dbReference type="Proteomes" id="UP000019243">
    <property type="component" value="Unassembled WGS sequence"/>
</dbReference>
<dbReference type="AlphaFoldDB" id="W7CRM9"/>
<dbReference type="InterPro" id="IPR036388">
    <property type="entry name" value="WH-like_DNA-bd_sf"/>
</dbReference>
<keyword evidence="3" id="KW-0804">Transcription</keyword>
<dbReference type="OrthoDB" id="158803at2"/>
<dbReference type="RefSeq" id="WP_035314967.1">
    <property type="nucleotide sequence ID" value="NZ_AODH01000036.1"/>
</dbReference>
<comment type="caution">
    <text evidence="5">The sequence shown here is derived from an EMBL/GenBank/DDBJ whole genome shotgun (WGS) entry which is preliminary data.</text>
</comment>
<dbReference type="InterPro" id="IPR011991">
    <property type="entry name" value="ArsR-like_HTH"/>
</dbReference>
<dbReference type="PROSITE" id="PS50995">
    <property type="entry name" value="HTH_MARR_2"/>
    <property type="match status" value="1"/>
</dbReference>
<feature type="domain" description="HTH marR-type" evidence="4">
    <location>
        <begin position="1"/>
        <end position="137"/>
    </location>
</feature>
<dbReference type="SMART" id="SM00347">
    <property type="entry name" value="HTH_MARR"/>
    <property type="match status" value="1"/>
</dbReference>
<evidence type="ECO:0000256" key="1">
    <source>
        <dbReference type="ARBA" id="ARBA00023015"/>
    </source>
</evidence>
<name>W7CRM9_9LIST</name>
<reference evidence="5 6" key="1">
    <citation type="submission" date="2012-12" db="EMBL/GenBank/DDBJ databases">
        <title>Novel taxa of Listeriaceae from agricultural environments in the United States.</title>
        <authorList>
            <person name="den Bakker H.C."/>
            <person name="Allred A."/>
            <person name="Warchocki S."/>
            <person name="Wright E.M."/>
            <person name="Burrell A."/>
            <person name="Nightingale K.K."/>
            <person name="Kephart D."/>
            <person name="Wiedmann M."/>
        </authorList>
    </citation>
    <scope>NUCLEOTIDE SEQUENCE [LARGE SCALE GENOMIC DNA]</scope>
    <source>
        <strain evidence="5 6">FSL F6-1037</strain>
    </source>
</reference>